<accession>A0A8J3JEK5</accession>
<dbReference type="InterPro" id="IPR027304">
    <property type="entry name" value="Trigger_fact/SurA_dom_sf"/>
</dbReference>
<protein>
    <submittedName>
        <fullName evidence="1">Uncharacterized protein</fullName>
    </submittedName>
</protein>
<dbReference type="SUPFAM" id="SSF109998">
    <property type="entry name" value="Triger factor/SurA peptide-binding domain-like"/>
    <property type="match status" value="1"/>
</dbReference>
<reference evidence="1 2" key="1">
    <citation type="submission" date="2021-01" db="EMBL/GenBank/DDBJ databases">
        <title>Whole genome shotgun sequence of Catellatospora bangladeshensis NBRC 107357.</title>
        <authorList>
            <person name="Komaki H."/>
            <person name="Tamura T."/>
        </authorList>
    </citation>
    <scope>NUCLEOTIDE SEQUENCE [LARGE SCALE GENOMIC DNA]</scope>
    <source>
        <strain evidence="1 2">NBRC 107357</strain>
    </source>
</reference>
<name>A0A8J3JEK5_9ACTN</name>
<proteinExistence type="predicted"/>
<sequence>MLALAACRSNPNVAAYVGDTTITEDQITKLHDQIKALPNMTAEQLPERSQVVQILVLDKVCQRAAQTAGVTVPPPQVPAGQPELVEIQARMEACKQALPAKAVQPTDADLREVYDNGVAVGAINAADPANAFDQVKDQLAAGGQVAAALGQRQQLEQAAESLGVSINPRYRTLAIPLLSFNQGPAVTADLGQQSSTAVTNS</sequence>
<organism evidence="1 2">
    <name type="scientific">Catellatospora bangladeshensis</name>
    <dbReference type="NCBI Taxonomy" id="310355"/>
    <lineage>
        <taxon>Bacteria</taxon>
        <taxon>Bacillati</taxon>
        <taxon>Actinomycetota</taxon>
        <taxon>Actinomycetes</taxon>
        <taxon>Micromonosporales</taxon>
        <taxon>Micromonosporaceae</taxon>
        <taxon>Catellatospora</taxon>
    </lineage>
</organism>
<evidence type="ECO:0000313" key="1">
    <source>
        <dbReference type="EMBL" id="GIF79216.1"/>
    </source>
</evidence>
<keyword evidence="2" id="KW-1185">Reference proteome</keyword>
<dbReference type="AlphaFoldDB" id="A0A8J3JEK5"/>
<dbReference type="EMBL" id="BONF01000005">
    <property type="protein sequence ID" value="GIF79216.1"/>
    <property type="molecule type" value="Genomic_DNA"/>
</dbReference>
<gene>
    <name evidence="1" type="ORF">Cba03nite_05650</name>
</gene>
<evidence type="ECO:0000313" key="2">
    <source>
        <dbReference type="Proteomes" id="UP000601223"/>
    </source>
</evidence>
<comment type="caution">
    <text evidence="1">The sequence shown here is derived from an EMBL/GenBank/DDBJ whole genome shotgun (WGS) entry which is preliminary data.</text>
</comment>
<dbReference type="Proteomes" id="UP000601223">
    <property type="component" value="Unassembled WGS sequence"/>
</dbReference>